<evidence type="ECO:0000256" key="1">
    <source>
        <dbReference type="SAM" id="MobiDB-lite"/>
    </source>
</evidence>
<dbReference type="RefSeq" id="WP_306889646.1">
    <property type="nucleotide sequence ID" value="NZ_JAUSVR010000004.1"/>
</dbReference>
<name>A0ABU0LQK5_9HYPH</name>
<proteinExistence type="predicted"/>
<comment type="caution">
    <text evidence="2">The sequence shown here is derived from an EMBL/GenBank/DDBJ whole genome shotgun (WGS) entry which is preliminary data.</text>
</comment>
<evidence type="ECO:0000313" key="2">
    <source>
        <dbReference type="EMBL" id="MDQ0510930.1"/>
    </source>
</evidence>
<dbReference type="Proteomes" id="UP001235094">
    <property type="component" value="Unassembled WGS sequence"/>
</dbReference>
<keyword evidence="3" id="KW-1185">Reference proteome</keyword>
<reference evidence="2 3" key="1">
    <citation type="submission" date="2023-07" db="EMBL/GenBank/DDBJ databases">
        <title>Genomic Encyclopedia of Type Strains, Phase IV (KMG-IV): sequencing the most valuable type-strain genomes for metagenomic binning, comparative biology and taxonomic classification.</title>
        <authorList>
            <person name="Goeker M."/>
        </authorList>
    </citation>
    <scope>NUCLEOTIDE SEQUENCE [LARGE SCALE GENOMIC DNA]</scope>
    <source>
        <strain evidence="2 3">DSM 15561</strain>
    </source>
</reference>
<protein>
    <submittedName>
        <fullName evidence="2">Uncharacterized protein</fullName>
    </submittedName>
</protein>
<evidence type="ECO:0000313" key="3">
    <source>
        <dbReference type="Proteomes" id="UP001235094"/>
    </source>
</evidence>
<organism evidence="2 3">
    <name type="scientific">Ancylobacter amanitiformis</name>
    <dbReference type="NCBI Taxonomy" id="217069"/>
    <lineage>
        <taxon>Bacteria</taxon>
        <taxon>Pseudomonadati</taxon>
        <taxon>Pseudomonadota</taxon>
        <taxon>Alphaproteobacteria</taxon>
        <taxon>Hyphomicrobiales</taxon>
        <taxon>Xanthobacteraceae</taxon>
        <taxon>Ancylobacter</taxon>
    </lineage>
</organism>
<feature type="region of interest" description="Disordered" evidence="1">
    <location>
        <begin position="88"/>
        <end position="107"/>
    </location>
</feature>
<sequence>MSVRECVVLQLMSMRETLLSNIGRLIAAYSGPISNSPGRVLRSVGMSQTDASHVARLLSSQSNFTVETYDRCVQAFSDVWPHYLPWPDGIERPTRRAAGRSDDSAAA</sequence>
<gene>
    <name evidence="2" type="ORF">QOZ99_001818</name>
</gene>
<accession>A0ABU0LQK5</accession>
<dbReference type="EMBL" id="JAUSVR010000004">
    <property type="protein sequence ID" value="MDQ0510930.1"/>
    <property type="molecule type" value="Genomic_DNA"/>
</dbReference>
<feature type="compositionally biased region" description="Basic and acidic residues" evidence="1">
    <location>
        <begin position="89"/>
        <end position="107"/>
    </location>
</feature>